<dbReference type="OrthoDB" id="6270329at2759"/>
<dbReference type="GeneID" id="33564103"/>
<evidence type="ECO:0000259" key="7">
    <source>
        <dbReference type="Pfam" id="PF02866"/>
    </source>
</evidence>
<dbReference type="SUPFAM" id="SSF51735">
    <property type="entry name" value="NAD(P)-binding Rossmann-fold domains"/>
    <property type="match status" value="1"/>
</dbReference>
<dbReference type="InterPro" id="IPR001557">
    <property type="entry name" value="L-lactate/malate_DH"/>
</dbReference>
<dbReference type="SUPFAM" id="SSF56327">
    <property type="entry name" value="LDH C-terminal domain-like"/>
    <property type="match status" value="1"/>
</dbReference>
<dbReference type="PIRSF" id="PIRSF000102">
    <property type="entry name" value="Lac_mal_DH"/>
    <property type="match status" value="1"/>
</dbReference>
<evidence type="ECO:0000256" key="4">
    <source>
        <dbReference type="PIRSR" id="PIRSR000102-3"/>
    </source>
</evidence>
<evidence type="ECO:0000313" key="9">
    <source>
        <dbReference type="Proteomes" id="UP000193648"/>
    </source>
</evidence>
<keyword evidence="9" id="KW-1185">Reference proteome</keyword>
<gene>
    <name evidence="8" type="ORF">BCR41DRAFT_341759</name>
</gene>
<evidence type="ECO:0000259" key="6">
    <source>
        <dbReference type="Pfam" id="PF00056"/>
    </source>
</evidence>
<feature type="binding site" evidence="4">
    <location>
        <position position="54"/>
    </location>
    <ligand>
        <name>NAD(+)</name>
        <dbReference type="ChEBI" id="CHEBI:57540"/>
    </ligand>
</feature>
<dbReference type="RefSeq" id="XP_021876798.1">
    <property type="nucleotide sequence ID" value="XM_022022259.1"/>
</dbReference>
<organism evidence="8 9">
    <name type="scientific">Lobosporangium transversale</name>
    <dbReference type="NCBI Taxonomy" id="64571"/>
    <lineage>
        <taxon>Eukaryota</taxon>
        <taxon>Fungi</taxon>
        <taxon>Fungi incertae sedis</taxon>
        <taxon>Mucoromycota</taxon>
        <taxon>Mortierellomycotina</taxon>
        <taxon>Mortierellomycetes</taxon>
        <taxon>Mortierellales</taxon>
        <taxon>Mortierellaceae</taxon>
        <taxon>Lobosporangium</taxon>
    </lineage>
</organism>
<dbReference type="InterPro" id="IPR036291">
    <property type="entry name" value="NAD(P)-bd_dom_sf"/>
</dbReference>
<dbReference type="Gene3D" id="3.90.110.10">
    <property type="entry name" value="Lactate dehydrogenase/glycoside hydrolase, family 4, C-terminal"/>
    <property type="match status" value="1"/>
</dbReference>
<comment type="similarity">
    <text evidence="5">Belongs to the LDH/MDH superfamily.</text>
</comment>
<feature type="domain" description="Lactate/malate dehydrogenase C-terminal" evidence="7">
    <location>
        <begin position="178"/>
        <end position="340"/>
    </location>
</feature>
<dbReference type="PANTHER" id="PTHR43128:SF16">
    <property type="entry name" value="L-LACTATE DEHYDROGENASE"/>
    <property type="match status" value="1"/>
</dbReference>
<evidence type="ECO:0000256" key="2">
    <source>
        <dbReference type="ARBA" id="ARBA00023027"/>
    </source>
</evidence>
<evidence type="ECO:0000313" key="8">
    <source>
        <dbReference type="EMBL" id="ORZ04861.1"/>
    </source>
</evidence>
<dbReference type="STRING" id="64571.A0A1Y2G9K2"/>
<dbReference type="GO" id="GO:0004459">
    <property type="term" value="F:L-lactate dehydrogenase (NAD+) activity"/>
    <property type="evidence" value="ECO:0007669"/>
    <property type="project" value="TreeGrafter"/>
</dbReference>
<feature type="active site" description="Proton acceptor" evidence="3">
    <location>
        <position position="223"/>
    </location>
</feature>
<dbReference type="InterPro" id="IPR015955">
    <property type="entry name" value="Lactate_DH/Glyco_Ohase_4_C"/>
</dbReference>
<feature type="binding site" evidence="4">
    <location>
        <position position="128"/>
    </location>
    <ligand>
        <name>NAD(+)</name>
        <dbReference type="ChEBI" id="CHEBI:57540"/>
    </ligand>
</feature>
<feature type="domain" description="Lactate/malate dehydrogenase N-terminal" evidence="6">
    <location>
        <begin position="23"/>
        <end position="175"/>
    </location>
</feature>
<accession>A0A1Y2G9K2</accession>
<dbReference type="InterPro" id="IPR001236">
    <property type="entry name" value="Lactate/malate_DH_N"/>
</dbReference>
<dbReference type="Pfam" id="PF02866">
    <property type="entry name" value="Ldh_1_C"/>
    <property type="match status" value="1"/>
</dbReference>
<sequence length="367" mass="39321">MKTPTPAPKIKSTPGSTLAFSPTKVAIIGTGAVGTATAFACIMRKVAPELMLYDINTSRAHGQVLDLEDASSFLGSSSLSSCSYAQDTPRFSSTTKTPQDCGQADIIVVAAGNPQAPGESRDNLLYHNQLILKDILTKISPIKPTAIMIMVTNPVNLMTALAQKLSGLPPNQVIGTGTILDTARLRTAIKKALQHHQQLEEGYAENESGFIESSIHANVIGDHGDKQVALWSTATVGGYPLTSFNAFKLLNTQIEVAKSSAAKVYEIIEHKTASSFGIAVIIAEIIDTIASNKKAVLPLSVYSKRYDVCLALPVVLSANGIGTIIYPQMNEREQAALDEYVRANRAICAPFFHPRGPKGIFQEEARL</sequence>
<feature type="binding site" evidence="4">
    <location>
        <begin position="151"/>
        <end position="153"/>
    </location>
    <ligand>
        <name>NAD(+)</name>
        <dbReference type="ChEBI" id="CHEBI:57540"/>
    </ligand>
</feature>
<dbReference type="GO" id="GO:0006089">
    <property type="term" value="P:lactate metabolic process"/>
    <property type="evidence" value="ECO:0007669"/>
    <property type="project" value="TreeGrafter"/>
</dbReference>
<feature type="binding site" evidence="4">
    <location>
        <begin position="29"/>
        <end position="34"/>
    </location>
    <ligand>
        <name>NAD(+)</name>
        <dbReference type="ChEBI" id="CHEBI:57540"/>
    </ligand>
</feature>
<dbReference type="Gene3D" id="3.40.50.720">
    <property type="entry name" value="NAD(P)-binding Rossmann-like Domain"/>
    <property type="match status" value="1"/>
</dbReference>
<dbReference type="PRINTS" id="PR00086">
    <property type="entry name" value="LLDHDRGNASE"/>
</dbReference>
<dbReference type="Proteomes" id="UP000193648">
    <property type="component" value="Unassembled WGS sequence"/>
</dbReference>
<dbReference type="InterPro" id="IPR022383">
    <property type="entry name" value="Lactate/malate_DH_C"/>
</dbReference>
<dbReference type="AlphaFoldDB" id="A0A1Y2G9K2"/>
<evidence type="ECO:0008006" key="10">
    <source>
        <dbReference type="Google" id="ProtNLM"/>
    </source>
</evidence>
<dbReference type="FunCoup" id="A0A1Y2G9K2">
    <property type="interactions" value="103"/>
</dbReference>
<reference evidence="8 9" key="1">
    <citation type="submission" date="2016-07" db="EMBL/GenBank/DDBJ databases">
        <title>Pervasive Adenine N6-methylation of Active Genes in Fungi.</title>
        <authorList>
            <consortium name="DOE Joint Genome Institute"/>
            <person name="Mondo S.J."/>
            <person name="Dannebaum R.O."/>
            <person name="Kuo R.C."/>
            <person name="Labutti K."/>
            <person name="Haridas S."/>
            <person name="Kuo A."/>
            <person name="Salamov A."/>
            <person name="Ahrendt S.R."/>
            <person name="Lipzen A."/>
            <person name="Sullivan W."/>
            <person name="Andreopoulos W.B."/>
            <person name="Clum A."/>
            <person name="Lindquist E."/>
            <person name="Daum C."/>
            <person name="Ramamoorthy G.K."/>
            <person name="Gryganskyi A."/>
            <person name="Culley D."/>
            <person name="Magnuson J.K."/>
            <person name="James T.Y."/>
            <person name="O'Malley M.A."/>
            <person name="Stajich J.E."/>
            <person name="Spatafora J.W."/>
            <person name="Visel A."/>
            <person name="Grigoriev I.V."/>
        </authorList>
    </citation>
    <scope>NUCLEOTIDE SEQUENCE [LARGE SCALE GENOMIC DNA]</scope>
    <source>
        <strain evidence="8 9">NRRL 3116</strain>
    </source>
</reference>
<dbReference type="EMBL" id="MCFF01000054">
    <property type="protein sequence ID" value="ORZ04861.1"/>
    <property type="molecule type" value="Genomic_DNA"/>
</dbReference>
<dbReference type="Pfam" id="PF00056">
    <property type="entry name" value="Ldh_1_N"/>
    <property type="match status" value="1"/>
</dbReference>
<dbReference type="CDD" id="cd00300">
    <property type="entry name" value="LDH_like"/>
    <property type="match status" value="1"/>
</dbReference>
<keyword evidence="1 5" id="KW-0560">Oxidoreductase</keyword>
<comment type="caution">
    <text evidence="8">The sequence shown here is derived from an EMBL/GenBank/DDBJ whole genome shotgun (WGS) entry which is preliminary data.</text>
</comment>
<name>A0A1Y2G9K2_9FUNG</name>
<evidence type="ECO:0000256" key="3">
    <source>
        <dbReference type="PIRSR" id="PIRSR000102-1"/>
    </source>
</evidence>
<protein>
    <recommendedName>
        <fullName evidence="10">L-lactate dehydrogenase</fullName>
    </recommendedName>
</protein>
<proteinExistence type="inferred from homology"/>
<dbReference type="PANTHER" id="PTHR43128">
    <property type="entry name" value="L-2-HYDROXYCARBOXYLATE DEHYDROGENASE (NAD(P)(+))"/>
    <property type="match status" value="1"/>
</dbReference>
<dbReference type="InParanoid" id="A0A1Y2G9K2"/>
<keyword evidence="2 4" id="KW-0520">NAD</keyword>
<evidence type="ECO:0000256" key="5">
    <source>
        <dbReference type="RuleBase" id="RU003369"/>
    </source>
</evidence>
<evidence type="ECO:0000256" key="1">
    <source>
        <dbReference type="ARBA" id="ARBA00023002"/>
    </source>
</evidence>